<dbReference type="EMBL" id="BART01029984">
    <property type="protein sequence ID" value="GAH12925.1"/>
    <property type="molecule type" value="Genomic_DNA"/>
</dbReference>
<dbReference type="InterPro" id="IPR035897">
    <property type="entry name" value="Toll_tir_struct_dom_sf"/>
</dbReference>
<organism evidence="2">
    <name type="scientific">marine sediment metagenome</name>
    <dbReference type="NCBI Taxonomy" id="412755"/>
    <lineage>
        <taxon>unclassified sequences</taxon>
        <taxon>metagenomes</taxon>
        <taxon>ecological metagenomes</taxon>
    </lineage>
</organism>
<dbReference type="GO" id="GO:0007165">
    <property type="term" value="P:signal transduction"/>
    <property type="evidence" value="ECO:0007669"/>
    <property type="project" value="InterPro"/>
</dbReference>
<dbReference type="PROSITE" id="PS50104">
    <property type="entry name" value="TIR"/>
    <property type="match status" value="1"/>
</dbReference>
<name>X1DXI3_9ZZZZ</name>
<dbReference type="Gene3D" id="3.40.50.10140">
    <property type="entry name" value="Toll/interleukin-1 receptor homology (TIR) domain"/>
    <property type="match status" value="1"/>
</dbReference>
<dbReference type="Pfam" id="PF13676">
    <property type="entry name" value="TIR_2"/>
    <property type="match status" value="1"/>
</dbReference>
<feature type="non-terminal residue" evidence="2">
    <location>
        <position position="136"/>
    </location>
</feature>
<reference evidence="2" key="1">
    <citation type="journal article" date="2014" name="Front. Microbiol.">
        <title>High frequency of phylogenetically diverse reductive dehalogenase-homologous genes in deep subseafloor sedimentary metagenomes.</title>
        <authorList>
            <person name="Kawai M."/>
            <person name="Futagami T."/>
            <person name="Toyoda A."/>
            <person name="Takaki Y."/>
            <person name="Nishi S."/>
            <person name="Hori S."/>
            <person name="Arai W."/>
            <person name="Tsubouchi T."/>
            <person name="Morono Y."/>
            <person name="Uchiyama I."/>
            <person name="Ito T."/>
            <person name="Fujiyama A."/>
            <person name="Inagaki F."/>
            <person name="Takami H."/>
        </authorList>
    </citation>
    <scope>NUCLEOTIDE SEQUENCE</scope>
    <source>
        <strain evidence="2">Expedition CK06-06</strain>
    </source>
</reference>
<gene>
    <name evidence="2" type="ORF">S01H4_52477</name>
</gene>
<dbReference type="SUPFAM" id="SSF52200">
    <property type="entry name" value="Toll/Interleukin receptor TIR domain"/>
    <property type="match status" value="1"/>
</dbReference>
<dbReference type="SMART" id="SM00255">
    <property type="entry name" value="TIR"/>
    <property type="match status" value="1"/>
</dbReference>
<feature type="domain" description="TIR" evidence="1">
    <location>
        <begin position="1"/>
        <end position="126"/>
    </location>
</feature>
<evidence type="ECO:0000313" key="2">
    <source>
        <dbReference type="EMBL" id="GAH12925.1"/>
    </source>
</evidence>
<evidence type="ECO:0000259" key="1">
    <source>
        <dbReference type="PROSITE" id="PS50104"/>
    </source>
</evidence>
<dbReference type="InterPro" id="IPR000157">
    <property type="entry name" value="TIR_dom"/>
</dbReference>
<protein>
    <recommendedName>
        <fullName evidence="1">TIR domain-containing protein</fullName>
    </recommendedName>
</protein>
<dbReference type="AlphaFoldDB" id="X1DXI3"/>
<proteinExistence type="predicted"/>
<accession>X1DXI3</accession>
<sequence>MNVFISYSQRDKKYAELIKNRLREANHRVWYDTWTLKIGDNIIDKINKGSKEVEVFIVIISKHSFRSKWVMNEFSALALGDISGRKSRIIPVLIDNSAVPEYLARYVYVDLTVDKEAGLHNIILALAEPPKPREKP</sequence>
<comment type="caution">
    <text evidence="2">The sequence shown here is derived from an EMBL/GenBank/DDBJ whole genome shotgun (WGS) entry which is preliminary data.</text>
</comment>